<keyword evidence="2" id="KW-1185">Reference proteome</keyword>
<name>A0A918R5J5_9FLAO</name>
<proteinExistence type="predicted"/>
<gene>
    <name evidence="1" type="ORF">GCM10007028_25870</name>
</gene>
<organism evidence="1 2">
    <name type="scientific">Algibacter mikhailovii</name>
    <dbReference type="NCBI Taxonomy" id="425498"/>
    <lineage>
        <taxon>Bacteria</taxon>
        <taxon>Pseudomonadati</taxon>
        <taxon>Bacteroidota</taxon>
        <taxon>Flavobacteriia</taxon>
        <taxon>Flavobacteriales</taxon>
        <taxon>Flavobacteriaceae</taxon>
        <taxon>Algibacter</taxon>
    </lineage>
</organism>
<protein>
    <submittedName>
        <fullName evidence="1">Uncharacterized protein</fullName>
    </submittedName>
</protein>
<evidence type="ECO:0000313" key="1">
    <source>
        <dbReference type="EMBL" id="GGZ86599.1"/>
    </source>
</evidence>
<dbReference type="AlphaFoldDB" id="A0A918R5J5"/>
<dbReference type="Proteomes" id="UP000636004">
    <property type="component" value="Unassembled WGS sequence"/>
</dbReference>
<reference evidence="1" key="1">
    <citation type="journal article" date="2014" name="Int. J. Syst. Evol. Microbiol.">
        <title>Complete genome sequence of Corynebacterium casei LMG S-19264T (=DSM 44701T), isolated from a smear-ripened cheese.</title>
        <authorList>
            <consortium name="US DOE Joint Genome Institute (JGI-PGF)"/>
            <person name="Walter F."/>
            <person name="Albersmeier A."/>
            <person name="Kalinowski J."/>
            <person name="Ruckert C."/>
        </authorList>
    </citation>
    <scope>NUCLEOTIDE SEQUENCE</scope>
    <source>
        <strain evidence="1">KCTC 12710</strain>
    </source>
</reference>
<dbReference type="EMBL" id="BMWZ01000006">
    <property type="protein sequence ID" value="GGZ86599.1"/>
    <property type="molecule type" value="Genomic_DNA"/>
</dbReference>
<evidence type="ECO:0000313" key="2">
    <source>
        <dbReference type="Proteomes" id="UP000636004"/>
    </source>
</evidence>
<accession>A0A918R5J5</accession>
<reference evidence="1" key="2">
    <citation type="submission" date="2020-09" db="EMBL/GenBank/DDBJ databases">
        <authorList>
            <person name="Sun Q."/>
            <person name="Kim S."/>
        </authorList>
    </citation>
    <scope>NUCLEOTIDE SEQUENCE</scope>
    <source>
        <strain evidence="1">KCTC 12710</strain>
    </source>
</reference>
<sequence>MRLEYTFLEVKEIPRQPIPQLLVCKLLWSQGIPNNVIPDDTFKTLDPVKNKLVKQLNTLGLNLPY</sequence>
<comment type="caution">
    <text evidence="1">The sequence shown here is derived from an EMBL/GenBank/DDBJ whole genome shotgun (WGS) entry which is preliminary data.</text>
</comment>